<evidence type="ECO:0000256" key="10">
    <source>
        <dbReference type="ARBA" id="ARBA00023016"/>
    </source>
</evidence>
<dbReference type="Pfam" id="PF01636">
    <property type="entry name" value="APH"/>
    <property type="match status" value="1"/>
</dbReference>
<evidence type="ECO:0000256" key="1">
    <source>
        <dbReference type="ARBA" id="ARBA00022490"/>
    </source>
</evidence>
<keyword evidence="1" id="KW-0963">Cytoplasm</keyword>
<dbReference type="PANTHER" id="PTHR39573">
    <property type="entry name" value="STRESS RESPONSE KINASE A"/>
    <property type="match status" value="1"/>
</dbReference>
<dbReference type="EMBL" id="JBBAXC010000027">
    <property type="protein sequence ID" value="MEI5909467.1"/>
    <property type="molecule type" value="Genomic_DNA"/>
</dbReference>
<gene>
    <name evidence="12" type="ORF">WAK64_20780</name>
</gene>
<keyword evidence="7" id="KW-0418">Kinase</keyword>
<evidence type="ECO:0000256" key="9">
    <source>
        <dbReference type="ARBA" id="ARBA00022842"/>
    </source>
</evidence>
<evidence type="ECO:0000313" key="12">
    <source>
        <dbReference type="EMBL" id="MEI5909467.1"/>
    </source>
</evidence>
<evidence type="ECO:0000259" key="11">
    <source>
        <dbReference type="Pfam" id="PF01636"/>
    </source>
</evidence>
<keyword evidence="6" id="KW-0547">Nucleotide-binding</keyword>
<protein>
    <submittedName>
        <fullName evidence="12">Phosphotransferase</fullName>
    </submittedName>
</protein>
<evidence type="ECO:0000313" key="13">
    <source>
        <dbReference type="Proteomes" id="UP001312865"/>
    </source>
</evidence>
<dbReference type="PANTHER" id="PTHR39573:SF1">
    <property type="entry name" value="STRESS RESPONSE KINASE A"/>
    <property type="match status" value="1"/>
</dbReference>
<organism evidence="12 13">
    <name type="scientific">Bacillus spongiae</name>
    <dbReference type="NCBI Taxonomy" id="2683610"/>
    <lineage>
        <taxon>Bacteria</taxon>
        <taxon>Bacillati</taxon>
        <taxon>Bacillota</taxon>
        <taxon>Bacilli</taxon>
        <taxon>Bacillales</taxon>
        <taxon>Bacillaceae</taxon>
        <taxon>Bacillus</taxon>
    </lineage>
</organism>
<accession>A0ABU8HJL0</accession>
<dbReference type="Proteomes" id="UP001312865">
    <property type="component" value="Unassembled WGS sequence"/>
</dbReference>
<keyword evidence="3" id="KW-0597">Phosphoprotein</keyword>
<dbReference type="Gene3D" id="3.90.1200.10">
    <property type="match status" value="1"/>
</dbReference>
<dbReference type="SUPFAM" id="SSF56112">
    <property type="entry name" value="Protein kinase-like (PK-like)"/>
    <property type="match status" value="1"/>
</dbReference>
<keyword evidence="10" id="KW-0346">Stress response</keyword>
<proteinExistence type="predicted"/>
<keyword evidence="5" id="KW-0479">Metal-binding</keyword>
<keyword evidence="8" id="KW-0067">ATP-binding</keyword>
<keyword evidence="9" id="KW-0460">Magnesium</keyword>
<evidence type="ECO:0000256" key="3">
    <source>
        <dbReference type="ARBA" id="ARBA00022553"/>
    </source>
</evidence>
<dbReference type="RefSeq" id="WP_336588911.1">
    <property type="nucleotide sequence ID" value="NZ_JBBAXC010000027.1"/>
</dbReference>
<evidence type="ECO:0000256" key="2">
    <source>
        <dbReference type="ARBA" id="ARBA00022527"/>
    </source>
</evidence>
<evidence type="ECO:0000256" key="5">
    <source>
        <dbReference type="ARBA" id="ARBA00022723"/>
    </source>
</evidence>
<evidence type="ECO:0000256" key="7">
    <source>
        <dbReference type="ARBA" id="ARBA00022777"/>
    </source>
</evidence>
<keyword evidence="2" id="KW-0723">Serine/threonine-protein kinase</keyword>
<dbReference type="InterPro" id="IPR032882">
    <property type="entry name" value="SrkA/RdoA"/>
</dbReference>
<evidence type="ECO:0000256" key="4">
    <source>
        <dbReference type="ARBA" id="ARBA00022679"/>
    </source>
</evidence>
<comment type="caution">
    <text evidence="12">The sequence shown here is derived from an EMBL/GenBank/DDBJ whole genome shotgun (WGS) entry which is preliminary data.</text>
</comment>
<dbReference type="InterPro" id="IPR011009">
    <property type="entry name" value="Kinase-like_dom_sf"/>
</dbReference>
<reference evidence="12 13" key="1">
    <citation type="journal article" date="2018" name="J. Microbiol.">
        <title>Bacillus spongiae sp. nov., isolated from sponge of Jeju Island.</title>
        <authorList>
            <person name="Lee G.E."/>
            <person name="Im W.T."/>
            <person name="Park J.S."/>
        </authorList>
    </citation>
    <scope>NUCLEOTIDE SEQUENCE [LARGE SCALE GENOMIC DNA]</scope>
    <source>
        <strain evidence="12 13">135PIL107-10</strain>
    </source>
</reference>
<sequence length="306" mass="35715">MNEVYTYFGLDSTITSIYKYSPVFKIKQGGRDTIVKKTKKDRSKVERLFTWTEQLEDSGIGVVRPILFKDQLYHEVNDQNWVVYPFINGRKYDASLKDIYDAGSMLGKIHAVSSNKSVFDHGFNWEQYDEGFINDVKSDINHLLDQYKDNVHIQAFKQLSKEIKRLLENSFENLKDITIPYVDASWDYKANNLIYSEEGLVLIDPDNAGSIPRIFDLALALILFHTEIDTAPERMFTVEEWEEFKSGYLCHVSLTETEKEVWNELLIFVYMDEALWAMNDLDESESEHQKSFIKSLLGFEPTKYTL</sequence>
<evidence type="ECO:0000256" key="8">
    <source>
        <dbReference type="ARBA" id="ARBA00022840"/>
    </source>
</evidence>
<evidence type="ECO:0000256" key="6">
    <source>
        <dbReference type="ARBA" id="ARBA00022741"/>
    </source>
</evidence>
<dbReference type="InterPro" id="IPR002575">
    <property type="entry name" value="Aminoglycoside_PTrfase"/>
</dbReference>
<feature type="domain" description="Aminoglycoside phosphotransferase" evidence="11">
    <location>
        <begin position="22"/>
        <end position="233"/>
    </location>
</feature>
<keyword evidence="4" id="KW-0808">Transferase</keyword>
<name>A0ABU8HJL0_9BACI</name>
<keyword evidence="13" id="KW-1185">Reference proteome</keyword>